<proteinExistence type="predicted"/>
<dbReference type="EMBL" id="BAUL01000358">
    <property type="protein sequence ID" value="GAE00132.1"/>
    <property type="molecule type" value="Genomic_DNA"/>
</dbReference>
<name>V5GDG9_BYSSN</name>
<keyword evidence="2" id="KW-1185">Reference proteome</keyword>
<protein>
    <submittedName>
        <fullName evidence="1">Uncharacterized protein</fullName>
    </submittedName>
</protein>
<accession>V5GDG9</accession>
<evidence type="ECO:0000313" key="1">
    <source>
        <dbReference type="EMBL" id="GAE00132.1"/>
    </source>
</evidence>
<dbReference type="InParanoid" id="V5GDG9"/>
<dbReference type="AlphaFoldDB" id="V5GDG9"/>
<dbReference type="Proteomes" id="UP000018001">
    <property type="component" value="Unassembled WGS sequence"/>
</dbReference>
<dbReference type="HOGENOM" id="CLU_1731208_0_0_1"/>
<comment type="caution">
    <text evidence="1">The sequence shown here is derived from an EMBL/GenBank/DDBJ whole genome shotgun (WGS) entry which is preliminary data.</text>
</comment>
<reference evidence="2" key="1">
    <citation type="journal article" date="2014" name="Genome Announc.">
        <title>Draft genome sequence of the formaldehyde-resistant fungus Byssochlamys spectabilis No. 5 (anamorph Paecilomyces variotii No. 5) (NBRC109023).</title>
        <authorList>
            <person name="Oka T."/>
            <person name="Ekino K."/>
            <person name="Fukuda K."/>
            <person name="Nomura Y."/>
        </authorList>
    </citation>
    <scope>NUCLEOTIDE SEQUENCE [LARGE SCALE GENOMIC DNA]</scope>
    <source>
        <strain evidence="2">No. 5 / NBRC 109023</strain>
    </source>
</reference>
<evidence type="ECO:0000313" key="2">
    <source>
        <dbReference type="Proteomes" id="UP000018001"/>
    </source>
</evidence>
<organism evidence="1 2">
    <name type="scientific">Byssochlamys spectabilis (strain No. 5 / NBRC 109023)</name>
    <name type="common">Paecilomyces variotii</name>
    <dbReference type="NCBI Taxonomy" id="1356009"/>
    <lineage>
        <taxon>Eukaryota</taxon>
        <taxon>Fungi</taxon>
        <taxon>Dikarya</taxon>
        <taxon>Ascomycota</taxon>
        <taxon>Pezizomycotina</taxon>
        <taxon>Eurotiomycetes</taxon>
        <taxon>Eurotiomycetidae</taxon>
        <taxon>Eurotiales</taxon>
        <taxon>Thermoascaceae</taxon>
        <taxon>Paecilomyces</taxon>
    </lineage>
</organism>
<gene>
    <name evidence="1" type="ORF">PVAR5_8868</name>
</gene>
<sequence length="151" mass="16741">MAAHPDGARLIVTRSIANPSRDVARAHCGKQNKILSTPQHGDEYQIAIVRRDMMRREVTSQGRWTDMVVESTEAEVNGGGRIKSSSPCFELLSLLQIRIFFFPLLVESVRSIRLLSQSLRTFAGLGIGAATTYPGGWSSHRLFLLTLPPHL</sequence>